<evidence type="ECO:0000313" key="3">
    <source>
        <dbReference type="Proteomes" id="UP001244341"/>
    </source>
</evidence>
<evidence type="ECO:0000256" key="1">
    <source>
        <dbReference type="SAM" id="MobiDB-lite"/>
    </source>
</evidence>
<dbReference type="EMBL" id="CP126208">
    <property type="protein sequence ID" value="WIA09699.1"/>
    <property type="molecule type" value="Genomic_DNA"/>
</dbReference>
<feature type="region of interest" description="Disordered" evidence="1">
    <location>
        <begin position="15"/>
        <end position="48"/>
    </location>
</feature>
<sequence>MNFISRTEQLRRYAAENQKQTRKRLVQPVPPDPFSRTKPRRHRQDSDTLDVDLEELLGVEVLGDGGMINAAAAAAVSAAQPAGQDPVPSITAKDLQWAWVEYSHTLVPGHSAAHLFAAGTAAAAAAVCGLSAQTVLAAGLLPAPADEFIPLWSPGERPILTAAAFDAVVKLNHYTGHGARCCLRYSGLYLPGACRRVGEMCEQLWAQLKPLASVTRYMAMPNYLDCIDDALGFVASSRMAGFVPFMVQQHKSNLRKLEECRNHYKDLVKLARKQGFTELQLMHAAVDACSCSSTPAAPAALDDDAARLKLLVDYGRVCRGGKNN</sequence>
<accession>A0ABY8TKP7</accession>
<protein>
    <submittedName>
        <fullName evidence="2">Uncharacterized protein</fullName>
    </submittedName>
</protein>
<proteinExistence type="predicted"/>
<reference evidence="2 3" key="1">
    <citation type="submission" date="2023-05" db="EMBL/GenBank/DDBJ databases">
        <title>A 100% complete, gapless, phased diploid assembly of the Scenedesmus obliquus UTEX 3031 genome.</title>
        <authorList>
            <person name="Biondi T.C."/>
            <person name="Hanschen E.R."/>
            <person name="Kwon T."/>
            <person name="Eng W."/>
            <person name="Kruse C.P.S."/>
            <person name="Koehler S.I."/>
            <person name="Kunde Y."/>
            <person name="Gleasner C.D."/>
            <person name="You Mak K.T."/>
            <person name="Polle J."/>
            <person name="Hovde B.T."/>
            <person name="Starkenburg S.R."/>
        </authorList>
    </citation>
    <scope>NUCLEOTIDE SEQUENCE [LARGE SCALE GENOMIC DNA]</scope>
    <source>
        <strain evidence="2 3">DOE0152z</strain>
    </source>
</reference>
<dbReference type="Proteomes" id="UP001244341">
    <property type="component" value="Chromosome 1b"/>
</dbReference>
<keyword evidence="3" id="KW-1185">Reference proteome</keyword>
<dbReference type="InterPro" id="IPR040521">
    <property type="entry name" value="KDZ"/>
</dbReference>
<gene>
    <name evidence="2" type="ORF">OEZ85_009084</name>
</gene>
<evidence type="ECO:0000313" key="2">
    <source>
        <dbReference type="EMBL" id="WIA09699.1"/>
    </source>
</evidence>
<organism evidence="2 3">
    <name type="scientific">Tetradesmus obliquus</name>
    <name type="common">Green alga</name>
    <name type="synonym">Acutodesmus obliquus</name>
    <dbReference type="NCBI Taxonomy" id="3088"/>
    <lineage>
        <taxon>Eukaryota</taxon>
        <taxon>Viridiplantae</taxon>
        <taxon>Chlorophyta</taxon>
        <taxon>core chlorophytes</taxon>
        <taxon>Chlorophyceae</taxon>
        <taxon>CS clade</taxon>
        <taxon>Sphaeropleales</taxon>
        <taxon>Scenedesmaceae</taxon>
        <taxon>Tetradesmus</taxon>
    </lineage>
</organism>
<name>A0ABY8TKP7_TETOB</name>
<dbReference type="Pfam" id="PF18758">
    <property type="entry name" value="KDZ"/>
    <property type="match status" value="1"/>
</dbReference>